<protein>
    <recommendedName>
        <fullName evidence="7">Gram-positive cocci surface proteins LPxTG domain-containing protein</fullName>
    </recommendedName>
</protein>
<keyword evidence="6" id="KW-0812">Transmembrane</keyword>
<evidence type="ECO:0000256" key="5">
    <source>
        <dbReference type="SAM" id="MobiDB-lite"/>
    </source>
</evidence>
<keyword evidence="9" id="KW-1185">Reference proteome</keyword>
<proteinExistence type="predicted"/>
<dbReference type="NCBIfam" id="TIGR01167">
    <property type="entry name" value="LPXTG_anchor"/>
    <property type="match status" value="1"/>
</dbReference>
<feature type="region of interest" description="Disordered" evidence="5">
    <location>
        <begin position="27"/>
        <end position="63"/>
    </location>
</feature>
<feature type="compositionally biased region" description="Basic residues" evidence="5">
    <location>
        <begin position="33"/>
        <end position="45"/>
    </location>
</feature>
<keyword evidence="3" id="KW-0732">Signal</keyword>
<name>A0A1L8SRZ7_9ENTE</name>
<reference evidence="8 9" key="1">
    <citation type="submission" date="2014-12" db="EMBL/GenBank/DDBJ databases">
        <title>Draft genome sequences of 29 type strains of Enterococci.</title>
        <authorList>
            <person name="Zhong Z."/>
            <person name="Sun Z."/>
            <person name="Liu W."/>
            <person name="Zhang W."/>
            <person name="Zhang H."/>
        </authorList>
    </citation>
    <scope>NUCLEOTIDE SEQUENCE [LARGE SCALE GENOMIC DNA]</scope>
    <source>
        <strain evidence="8 9">DSM 22802</strain>
    </source>
</reference>
<sequence length="96" mass="10889">MKKFVIQSQAEDAPEIVESGKFINQLVPEKPKKPTNKPQSKHSNHSIKSVNSVINDAKETRKLPQTNDVKNYSMIILGILILATIVIVGYRRYKNK</sequence>
<evidence type="ECO:0000256" key="4">
    <source>
        <dbReference type="ARBA" id="ARBA00023088"/>
    </source>
</evidence>
<evidence type="ECO:0000256" key="6">
    <source>
        <dbReference type="SAM" id="Phobius"/>
    </source>
</evidence>
<keyword evidence="2" id="KW-0964">Secreted</keyword>
<keyword evidence="6" id="KW-0472">Membrane</keyword>
<feature type="domain" description="Gram-positive cocci surface proteins LPxTG" evidence="7">
    <location>
        <begin position="56"/>
        <end position="94"/>
    </location>
</feature>
<comment type="caution">
    <text evidence="8">The sequence shown here is derived from an EMBL/GenBank/DDBJ whole genome shotgun (WGS) entry which is preliminary data.</text>
</comment>
<evidence type="ECO:0000256" key="1">
    <source>
        <dbReference type="ARBA" id="ARBA00022512"/>
    </source>
</evidence>
<dbReference type="EMBL" id="JXKM01000011">
    <property type="protein sequence ID" value="OJG34869.1"/>
    <property type="molecule type" value="Genomic_DNA"/>
</dbReference>
<keyword evidence="6" id="KW-1133">Transmembrane helix</keyword>
<feature type="transmembrane region" description="Helical" evidence="6">
    <location>
        <begin position="72"/>
        <end position="90"/>
    </location>
</feature>
<dbReference type="Proteomes" id="UP000183700">
    <property type="component" value="Unassembled WGS sequence"/>
</dbReference>
<keyword evidence="1" id="KW-0134">Cell wall</keyword>
<dbReference type="Pfam" id="PF00746">
    <property type="entry name" value="Gram_pos_anchor"/>
    <property type="match status" value="1"/>
</dbReference>
<gene>
    <name evidence="8" type="ORF">RV00_GL000586</name>
</gene>
<evidence type="ECO:0000313" key="8">
    <source>
        <dbReference type="EMBL" id="OJG34869.1"/>
    </source>
</evidence>
<dbReference type="STRING" id="319970.RV00_GL000586"/>
<organism evidence="8 9">
    <name type="scientific">Enterococcus devriesei</name>
    <dbReference type="NCBI Taxonomy" id="319970"/>
    <lineage>
        <taxon>Bacteria</taxon>
        <taxon>Bacillati</taxon>
        <taxon>Bacillota</taxon>
        <taxon>Bacilli</taxon>
        <taxon>Lactobacillales</taxon>
        <taxon>Enterococcaceae</taxon>
        <taxon>Enterococcus</taxon>
    </lineage>
</organism>
<evidence type="ECO:0000313" key="9">
    <source>
        <dbReference type="Proteomes" id="UP000183700"/>
    </source>
</evidence>
<evidence type="ECO:0000256" key="3">
    <source>
        <dbReference type="ARBA" id="ARBA00022729"/>
    </source>
</evidence>
<evidence type="ECO:0000256" key="2">
    <source>
        <dbReference type="ARBA" id="ARBA00022525"/>
    </source>
</evidence>
<evidence type="ECO:0000259" key="7">
    <source>
        <dbReference type="Pfam" id="PF00746"/>
    </source>
</evidence>
<dbReference type="InterPro" id="IPR019931">
    <property type="entry name" value="LPXTG_anchor"/>
</dbReference>
<keyword evidence="4" id="KW-0572">Peptidoglycan-anchor</keyword>
<dbReference type="AlphaFoldDB" id="A0A1L8SRZ7"/>
<accession>A0A1L8SRZ7</accession>